<protein>
    <submittedName>
        <fullName evidence="1">Uncharacterized protein</fullName>
    </submittedName>
</protein>
<accession>A0A2P2R3C5</accession>
<name>A0A2P2R3C5_RHIMU</name>
<dbReference type="EMBL" id="GGEC01093272">
    <property type="protein sequence ID" value="MBX73756.1"/>
    <property type="molecule type" value="Transcribed_RNA"/>
</dbReference>
<organism evidence="1">
    <name type="scientific">Rhizophora mucronata</name>
    <name type="common">Asiatic mangrove</name>
    <dbReference type="NCBI Taxonomy" id="61149"/>
    <lineage>
        <taxon>Eukaryota</taxon>
        <taxon>Viridiplantae</taxon>
        <taxon>Streptophyta</taxon>
        <taxon>Embryophyta</taxon>
        <taxon>Tracheophyta</taxon>
        <taxon>Spermatophyta</taxon>
        <taxon>Magnoliopsida</taxon>
        <taxon>eudicotyledons</taxon>
        <taxon>Gunneridae</taxon>
        <taxon>Pentapetalae</taxon>
        <taxon>rosids</taxon>
        <taxon>fabids</taxon>
        <taxon>Malpighiales</taxon>
        <taxon>Rhizophoraceae</taxon>
        <taxon>Rhizophora</taxon>
    </lineage>
</organism>
<reference evidence="1" key="1">
    <citation type="submission" date="2018-02" db="EMBL/GenBank/DDBJ databases">
        <title>Rhizophora mucronata_Transcriptome.</title>
        <authorList>
            <person name="Meera S.P."/>
            <person name="Sreeshan A."/>
            <person name="Augustine A."/>
        </authorList>
    </citation>
    <scope>NUCLEOTIDE SEQUENCE</scope>
    <source>
        <tissue evidence="1">Leaf</tissue>
    </source>
</reference>
<evidence type="ECO:0000313" key="1">
    <source>
        <dbReference type="EMBL" id="MBX73756.1"/>
    </source>
</evidence>
<dbReference type="AlphaFoldDB" id="A0A2P2R3C5"/>
<sequence>MLHLLSSKVLIQFFESKIFAVMNVC</sequence>
<proteinExistence type="predicted"/>